<dbReference type="GO" id="GO:0016491">
    <property type="term" value="F:oxidoreductase activity"/>
    <property type="evidence" value="ECO:0007669"/>
    <property type="project" value="InterPro"/>
</dbReference>
<dbReference type="CDD" id="cd00321">
    <property type="entry name" value="SO_family_Moco"/>
    <property type="match status" value="1"/>
</dbReference>
<dbReference type="InterPro" id="IPR036374">
    <property type="entry name" value="OxRdtase_Mopterin-bd_sf"/>
</dbReference>
<feature type="transmembrane region" description="Helical" evidence="1">
    <location>
        <begin position="200"/>
        <end position="222"/>
    </location>
</feature>
<keyword evidence="1" id="KW-0472">Membrane</keyword>
<name>A0A3D9ZR18_9ACTN</name>
<feature type="transmembrane region" description="Helical" evidence="1">
    <location>
        <begin position="38"/>
        <end position="61"/>
    </location>
</feature>
<evidence type="ECO:0000313" key="4">
    <source>
        <dbReference type="Proteomes" id="UP000256913"/>
    </source>
</evidence>
<dbReference type="AlphaFoldDB" id="A0A3D9ZR18"/>
<dbReference type="Gene3D" id="3.90.420.10">
    <property type="entry name" value="Oxidoreductase, molybdopterin-binding domain"/>
    <property type="match status" value="1"/>
</dbReference>
<evidence type="ECO:0000313" key="3">
    <source>
        <dbReference type="EMBL" id="REF99675.1"/>
    </source>
</evidence>
<proteinExistence type="predicted"/>
<keyword evidence="4" id="KW-1185">Reference proteome</keyword>
<dbReference type="RefSeq" id="WP_116076731.1">
    <property type="nucleotide sequence ID" value="NZ_BONB01000063.1"/>
</dbReference>
<accession>A0A3D9ZR18</accession>
<dbReference type="PRINTS" id="PR00407">
    <property type="entry name" value="EUMOPTERIN"/>
</dbReference>
<dbReference type="Proteomes" id="UP000256913">
    <property type="component" value="Unassembled WGS sequence"/>
</dbReference>
<dbReference type="InterPro" id="IPR000572">
    <property type="entry name" value="OxRdtase_Mopterin-bd_dom"/>
</dbReference>
<dbReference type="PANTHER" id="PTHR43032">
    <property type="entry name" value="PROTEIN-METHIONINE-SULFOXIDE REDUCTASE"/>
    <property type="match status" value="1"/>
</dbReference>
<dbReference type="OrthoDB" id="5241952at2"/>
<dbReference type="SUPFAM" id="SSF56524">
    <property type="entry name" value="Oxidoreductase molybdopterin-binding domain"/>
    <property type="match status" value="1"/>
</dbReference>
<dbReference type="EMBL" id="QUMQ01000001">
    <property type="protein sequence ID" value="REF99675.1"/>
    <property type="molecule type" value="Genomic_DNA"/>
</dbReference>
<feature type="transmembrane region" description="Helical" evidence="1">
    <location>
        <begin position="158"/>
        <end position="179"/>
    </location>
</feature>
<protein>
    <submittedName>
        <fullName evidence="3">Molybdopterin-dependent oxidoreductase-like protein</fullName>
    </submittedName>
</protein>
<comment type="caution">
    <text evidence="3">The sequence shown here is derived from an EMBL/GenBank/DDBJ whole genome shotgun (WGS) entry which is preliminary data.</text>
</comment>
<reference evidence="3 4" key="1">
    <citation type="submission" date="2018-08" db="EMBL/GenBank/DDBJ databases">
        <title>Sequencing the genomes of 1000 actinobacteria strains.</title>
        <authorList>
            <person name="Klenk H.-P."/>
        </authorList>
    </citation>
    <scope>NUCLEOTIDE SEQUENCE [LARGE SCALE GENOMIC DNA]</scope>
    <source>
        <strain evidence="3 4">DSM 44099</strain>
    </source>
</reference>
<evidence type="ECO:0000259" key="2">
    <source>
        <dbReference type="Pfam" id="PF00174"/>
    </source>
</evidence>
<dbReference type="PANTHER" id="PTHR43032:SF2">
    <property type="entry name" value="BLL0505 PROTEIN"/>
    <property type="match status" value="1"/>
</dbReference>
<feature type="transmembrane region" description="Helical" evidence="1">
    <location>
        <begin position="124"/>
        <end position="146"/>
    </location>
</feature>
<organism evidence="3 4">
    <name type="scientific">Asanoa ferruginea</name>
    <dbReference type="NCBI Taxonomy" id="53367"/>
    <lineage>
        <taxon>Bacteria</taxon>
        <taxon>Bacillati</taxon>
        <taxon>Actinomycetota</taxon>
        <taxon>Actinomycetes</taxon>
        <taxon>Micromonosporales</taxon>
        <taxon>Micromonosporaceae</taxon>
        <taxon>Asanoa</taxon>
    </lineage>
</organism>
<dbReference type="InterPro" id="IPR008335">
    <property type="entry name" value="Mopterin_OxRdtase_euk"/>
</dbReference>
<keyword evidence="1" id="KW-1133">Transmembrane helix</keyword>
<feature type="domain" description="Oxidoreductase molybdopterin-binding" evidence="2">
    <location>
        <begin position="261"/>
        <end position="393"/>
    </location>
</feature>
<dbReference type="Pfam" id="PF00174">
    <property type="entry name" value="Oxidored_molyb"/>
    <property type="match status" value="1"/>
</dbReference>
<sequence>MVRDADPPVTERPAARRRMPFHKGAFPSKLRSLRLTSFLGLGLAVAFGTCFVTGLLDHLIQHPPGWFHWPARPIWLFRVTQGVHVATGLATIPLLGVKLWSVYPRLFRWPPARDLAHAVERLSVFVLIAAGLFQLVTGVLNIALWYRPMHFFFPSAHYWTAWLAIGAIVAHIGVQLPLIRAGLTHRPRRTVPPGTLTRRGLLAATAGAAGVITLATVGQTVAPLSSISLLAPRRPRTGPQQLPVNRTAGAAGVRALAVDPAYRLVLDGPGGTTRLSMADLQALPQHTVSLPIACVEGWSADAVWSGVRLRDLMALAGADTAGYEVFAESLETAGLYRSTTVDPAHARDPLTVVALRLRGEPLHLDHGYPARLIAPNRPGVLQTKWLARLTVRRAP</sequence>
<gene>
    <name evidence="3" type="ORF">DFJ67_5715</name>
</gene>
<feature type="transmembrane region" description="Helical" evidence="1">
    <location>
        <begin position="81"/>
        <end position="103"/>
    </location>
</feature>
<evidence type="ECO:0000256" key="1">
    <source>
        <dbReference type="SAM" id="Phobius"/>
    </source>
</evidence>
<keyword evidence="1" id="KW-0812">Transmembrane</keyword>